<accession>A0AAN7WK91</accession>
<dbReference type="InterPro" id="IPR016024">
    <property type="entry name" value="ARM-type_fold"/>
</dbReference>
<evidence type="ECO:0000259" key="14">
    <source>
        <dbReference type="Pfam" id="PF07718"/>
    </source>
</evidence>
<organism evidence="16 17">
    <name type="scientific">Arxiozyma heterogenica</name>
    <dbReference type="NCBI Taxonomy" id="278026"/>
    <lineage>
        <taxon>Eukaryota</taxon>
        <taxon>Fungi</taxon>
        <taxon>Dikarya</taxon>
        <taxon>Ascomycota</taxon>
        <taxon>Saccharomycotina</taxon>
        <taxon>Saccharomycetes</taxon>
        <taxon>Saccharomycetales</taxon>
        <taxon>Saccharomycetaceae</taxon>
        <taxon>Arxiozyma</taxon>
    </lineage>
</organism>
<keyword evidence="10 12" id="KW-0968">Cytoplasmic vesicle</keyword>
<keyword evidence="4 12" id="KW-0963">Cytoplasm</keyword>
<comment type="subcellular location">
    <subcellularLocation>
        <location evidence="12">Cytoplasm</location>
    </subcellularLocation>
    <subcellularLocation>
        <location evidence="1 12">Golgi apparatus membrane</location>
        <topology evidence="1 12">Peripheral membrane protein</topology>
        <orientation evidence="1 12">Cytoplasmic side</orientation>
    </subcellularLocation>
    <subcellularLocation>
        <location evidence="12">Cytoplasmic vesicle</location>
        <location evidence="12">COPI-coated vesicle membrane</location>
        <topology evidence="12">Peripheral membrane protein</topology>
        <orientation evidence="12">Cytoplasmic side</orientation>
    </subcellularLocation>
</comment>
<dbReference type="InterPro" id="IPR029446">
    <property type="entry name" value="COPB1_appendage_platform_dom"/>
</dbReference>
<dbReference type="PANTHER" id="PTHR10635:SF0">
    <property type="entry name" value="COATOMER SUBUNIT BETA"/>
    <property type="match status" value="1"/>
</dbReference>
<reference evidence="17" key="1">
    <citation type="submission" date="2023-07" db="EMBL/GenBank/DDBJ databases">
        <title>A draft genome of Kazachstania heterogenica Y-27499.</title>
        <authorList>
            <person name="Donic C."/>
            <person name="Kralova J.S."/>
            <person name="Fidel L."/>
            <person name="Ben-Dor S."/>
            <person name="Jung S."/>
        </authorList>
    </citation>
    <scope>NUCLEOTIDE SEQUENCE [LARGE SCALE GENOMIC DNA]</scope>
    <source>
        <strain evidence="17">Y27499</strain>
    </source>
</reference>
<gene>
    <name evidence="16" type="ORF">RI543_004268</name>
</gene>
<protein>
    <recommendedName>
        <fullName evidence="2 12">Coatomer subunit beta</fullName>
    </recommendedName>
    <alternativeName>
        <fullName evidence="11 12">Beta-coat protein</fullName>
    </alternativeName>
</protein>
<dbReference type="GO" id="GO:0030126">
    <property type="term" value="C:COPI vesicle coat"/>
    <property type="evidence" value="ECO:0007669"/>
    <property type="project" value="InterPro"/>
</dbReference>
<evidence type="ECO:0000256" key="9">
    <source>
        <dbReference type="ARBA" id="ARBA00023136"/>
    </source>
</evidence>
<dbReference type="InterPro" id="IPR011710">
    <property type="entry name" value="Coatomer_bsu_C"/>
</dbReference>
<keyword evidence="6 12" id="KW-0931">ER-Golgi transport</keyword>
<keyword evidence="9 12" id="KW-0472">Membrane</keyword>
<evidence type="ECO:0000256" key="6">
    <source>
        <dbReference type="ARBA" id="ARBA00022892"/>
    </source>
</evidence>
<dbReference type="GO" id="GO:0000139">
    <property type="term" value="C:Golgi membrane"/>
    <property type="evidence" value="ECO:0007669"/>
    <property type="project" value="UniProtKB-SubCell"/>
</dbReference>
<keyword evidence="3 12" id="KW-0813">Transport</keyword>
<evidence type="ECO:0000256" key="10">
    <source>
        <dbReference type="ARBA" id="ARBA00023329"/>
    </source>
</evidence>
<evidence type="ECO:0000256" key="8">
    <source>
        <dbReference type="ARBA" id="ARBA00023034"/>
    </source>
</evidence>
<comment type="caution">
    <text evidence="16">The sequence shown here is derived from an EMBL/GenBank/DDBJ whole genome shotgun (WGS) entry which is preliminary data.</text>
</comment>
<feature type="domain" description="Clathrin/coatomer adaptor adaptin-like N-terminal" evidence="13">
    <location>
        <begin position="26"/>
        <end position="505"/>
    </location>
</feature>
<dbReference type="PIRSF" id="PIRSF005727">
    <property type="entry name" value="Coatomer_beta_subunit"/>
    <property type="match status" value="1"/>
</dbReference>
<dbReference type="Pfam" id="PF07718">
    <property type="entry name" value="Coatamer_beta_C"/>
    <property type="match status" value="1"/>
</dbReference>
<comment type="subunit">
    <text evidence="12">Oligomeric complex that consists of at least the alpha, beta, beta', gamma, delta, epsilon and zeta subunits.</text>
</comment>
<dbReference type="PANTHER" id="PTHR10635">
    <property type="entry name" value="COATOMER SUBUNIT BETA"/>
    <property type="match status" value="1"/>
</dbReference>
<dbReference type="GO" id="GO:0006886">
    <property type="term" value="P:intracellular protein transport"/>
    <property type="evidence" value="ECO:0007669"/>
    <property type="project" value="InterPro"/>
</dbReference>
<evidence type="ECO:0000256" key="5">
    <source>
        <dbReference type="ARBA" id="ARBA00022737"/>
    </source>
</evidence>
<dbReference type="Pfam" id="PF01602">
    <property type="entry name" value="Adaptin_N"/>
    <property type="match status" value="1"/>
</dbReference>
<evidence type="ECO:0000256" key="2">
    <source>
        <dbReference type="ARBA" id="ARBA00017024"/>
    </source>
</evidence>
<sequence>MSGKEPAYSLVFYPSPNKEINTVASFQKALENGNDEEKIGTMKEILVTILEGNPLPELLMHIIRFVMPSKDKRLKKLLYFYWEIVPKLDESGKLRHEMILVCNAIQHDLQHPNEYIRGSTLRFLTKLREAELLEQMVPSVLQCLEYRHAYVRKYAILAVLSIHKVSEHLLPDAKEIIHTFLSAETDPICKRNAFLGLCELDRELALQYLEENVANIDSLDPLLQVAFVDFIRKDATEIPSLVNQYIDLLLDLLVSTSYPEVIFETALTLTTLSSNQSILVKTCTKLIDLAVKVSDNNVKLVVLDRVRDINDKNPGALEELTLDILRVLNTEDTDVREKVLSICMDLASSKNVEDVVQLLKKELQTTVNDVDKERSVQYRQLLIKTIRSIAVTYIDMAASVVSLLLDFIGDLNSVAATGVISFIKEVIERYPQLKTDILNHLLNALENIKSAKAYRAALWILGEFSETSEDIQSSWKHIRFSVGEVPILQAELKKLSKNAENREDDEEGIDESARETKKAAGPIILPDGTYAMESSFDTVKKNASSDKINEESIPPMRRFILKGDFYTSSVLASTILKLVLKFEKVSNDISIINALKAEALLILVSIVRYGQSNLAEKKIDEDSEERLLTGVSILMEESNEKESAKENELLNMVFLDATRSTFKQQISLAKSKNQKKFIQDLNKNATVIESAISFRQLSGSNVINENKDSIKKDLEVALKGENNTSSQSSSKSSLKKIVQLTGFSDPVYAEAYIKNNQFDVVLDVLLVNQTKETLKNLHVQFATLGDLKIIDNPPKTNVVPHGFHRLTVTVKVSSADTGVIFGNIIYDGAHGEDARYVIMNDLHVDIMDYIKPAITDDENFRTMWNEFEWENKISVKSHLSSLHDYLDTLTKGTNMGILTPKESLGEKDCRFLSCNLYAKSSFGEDALANLCIERDPVTENIIGYVRIRSKGQGLALSLGDRVAMISKQTNKVKVTRV</sequence>
<dbReference type="GO" id="GO:0006888">
    <property type="term" value="P:endoplasmic reticulum to Golgi vesicle-mediated transport"/>
    <property type="evidence" value="ECO:0007669"/>
    <property type="project" value="TreeGrafter"/>
</dbReference>
<evidence type="ECO:0000256" key="11">
    <source>
        <dbReference type="ARBA" id="ARBA00030841"/>
    </source>
</evidence>
<name>A0AAN7WK91_9SACH</name>
<evidence type="ECO:0000259" key="13">
    <source>
        <dbReference type="Pfam" id="PF01602"/>
    </source>
</evidence>
<evidence type="ECO:0000259" key="15">
    <source>
        <dbReference type="Pfam" id="PF14806"/>
    </source>
</evidence>
<dbReference type="InterPro" id="IPR002553">
    <property type="entry name" value="Clathrin/coatomer_adapt-like_N"/>
</dbReference>
<dbReference type="Pfam" id="PF14806">
    <property type="entry name" value="Coatomer_b_Cpla"/>
    <property type="match status" value="1"/>
</dbReference>
<evidence type="ECO:0000256" key="3">
    <source>
        <dbReference type="ARBA" id="ARBA00022448"/>
    </source>
</evidence>
<dbReference type="AlphaFoldDB" id="A0AAN7WK91"/>
<dbReference type="GO" id="GO:0006891">
    <property type="term" value="P:intra-Golgi vesicle-mediated transport"/>
    <property type="evidence" value="ECO:0007669"/>
    <property type="project" value="TreeGrafter"/>
</dbReference>
<comment type="function">
    <text evidence="12">The coatomer is a cytosolic protein complex that binds to dilysine motifs and reversibly associates with Golgi non-clathrin-coated vesicles, which further mediate biosynthetic protein transport from the ER, via the Golgi up to the trans Golgi network. Coatomer complex is required for budding from Golgi membranes, and is essential for the retrograde Golgi-to-ER transport of dilysine-tagged proteins.</text>
</comment>
<evidence type="ECO:0000256" key="4">
    <source>
        <dbReference type="ARBA" id="ARBA00022490"/>
    </source>
</evidence>
<feature type="domain" description="Coatomer beta subunit appendage platform" evidence="15">
    <location>
        <begin position="833"/>
        <end position="962"/>
    </location>
</feature>
<dbReference type="FunFam" id="1.25.10.10:FF:000430">
    <property type="entry name" value="Coatomer subunit beta"/>
    <property type="match status" value="1"/>
</dbReference>
<dbReference type="SUPFAM" id="SSF48371">
    <property type="entry name" value="ARM repeat"/>
    <property type="match status" value="1"/>
</dbReference>
<dbReference type="EMBL" id="JAWIZZ010000053">
    <property type="protein sequence ID" value="KAK5778600.1"/>
    <property type="molecule type" value="Genomic_DNA"/>
</dbReference>
<dbReference type="GO" id="GO:0005198">
    <property type="term" value="F:structural molecule activity"/>
    <property type="evidence" value="ECO:0007669"/>
    <property type="project" value="InterPro"/>
</dbReference>
<evidence type="ECO:0000256" key="7">
    <source>
        <dbReference type="ARBA" id="ARBA00022927"/>
    </source>
</evidence>
<feature type="domain" description="Coatomer beta subunit C-terminal" evidence="14">
    <location>
        <begin position="689"/>
        <end position="828"/>
    </location>
</feature>
<evidence type="ECO:0000256" key="1">
    <source>
        <dbReference type="ARBA" id="ARBA00004255"/>
    </source>
</evidence>
<keyword evidence="7 12" id="KW-0653">Protein transport</keyword>
<proteinExistence type="predicted"/>
<keyword evidence="17" id="KW-1185">Reference proteome</keyword>
<dbReference type="InterPro" id="IPR016460">
    <property type="entry name" value="COPB1"/>
</dbReference>
<evidence type="ECO:0000313" key="16">
    <source>
        <dbReference type="EMBL" id="KAK5778600.1"/>
    </source>
</evidence>
<keyword evidence="8 12" id="KW-0333">Golgi apparatus</keyword>
<evidence type="ECO:0000313" key="17">
    <source>
        <dbReference type="Proteomes" id="UP001306508"/>
    </source>
</evidence>
<dbReference type="Proteomes" id="UP001306508">
    <property type="component" value="Unassembled WGS sequence"/>
</dbReference>
<evidence type="ECO:0000256" key="12">
    <source>
        <dbReference type="PIRNR" id="PIRNR005727"/>
    </source>
</evidence>
<keyword evidence="5" id="KW-0677">Repeat</keyword>
<dbReference type="InterPro" id="IPR011989">
    <property type="entry name" value="ARM-like"/>
</dbReference>
<dbReference type="Gene3D" id="1.25.10.10">
    <property type="entry name" value="Leucine-rich Repeat Variant"/>
    <property type="match status" value="1"/>
</dbReference>